<dbReference type="Pfam" id="PF21597">
    <property type="entry name" value="TetR_C_43"/>
    <property type="match status" value="1"/>
</dbReference>
<dbReference type="Pfam" id="PF00440">
    <property type="entry name" value="TetR_N"/>
    <property type="match status" value="1"/>
</dbReference>
<dbReference type="InterPro" id="IPR049445">
    <property type="entry name" value="TetR_SbtR-like_C"/>
</dbReference>
<comment type="caution">
    <text evidence="6">The sequence shown here is derived from an EMBL/GenBank/DDBJ whole genome shotgun (WGS) entry which is preliminary data.</text>
</comment>
<evidence type="ECO:0000256" key="1">
    <source>
        <dbReference type="ARBA" id="ARBA00023015"/>
    </source>
</evidence>
<dbReference type="InterPro" id="IPR050109">
    <property type="entry name" value="HTH-type_TetR-like_transc_reg"/>
</dbReference>
<accession>A0A4Q7M1E5</accession>
<keyword evidence="2 4" id="KW-0238">DNA-binding</keyword>
<feature type="domain" description="HTH tetR-type" evidence="5">
    <location>
        <begin position="6"/>
        <end position="65"/>
    </location>
</feature>
<organism evidence="6 7">
    <name type="scientific">Xylanimonas ulmi</name>
    <dbReference type="NCBI Taxonomy" id="228973"/>
    <lineage>
        <taxon>Bacteria</taxon>
        <taxon>Bacillati</taxon>
        <taxon>Actinomycetota</taxon>
        <taxon>Actinomycetes</taxon>
        <taxon>Micrococcales</taxon>
        <taxon>Promicromonosporaceae</taxon>
        <taxon>Xylanimonas</taxon>
    </lineage>
</organism>
<evidence type="ECO:0000313" key="6">
    <source>
        <dbReference type="EMBL" id="RZS60763.1"/>
    </source>
</evidence>
<evidence type="ECO:0000256" key="3">
    <source>
        <dbReference type="ARBA" id="ARBA00023163"/>
    </source>
</evidence>
<dbReference type="Proteomes" id="UP000293852">
    <property type="component" value="Unassembled WGS sequence"/>
</dbReference>
<keyword evidence="1" id="KW-0805">Transcription regulation</keyword>
<reference evidence="6 7" key="1">
    <citation type="submission" date="2019-02" db="EMBL/GenBank/DDBJ databases">
        <title>Sequencing the genomes of 1000 actinobacteria strains.</title>
        <authorList>
            <person name="Klenk H.-P."/>
        </authorList>
    </citation>
    <scope>NUCLEOTIDE SEQUENCE [LARGE SCALE GENOMIC DNA]</scope>
    <source>
        <strain evidence="6 7">DSM 16932</strain>
    </source>
</reference>
<evidence type="ECO:0000313" key="7">
    <source>
        <dbReference type="Proteomes" id="UP000293852"/>
    </source>
</evidence>
<dbReference type="EMBL" id="SGWX01000001">
    <property type="protein sequence ID" value="RZS60763.1"/>
    <property type="molecule type" value="Genomic_DNA"/>
</dbReference>
<dbReference type="SUPFAM" id="SSF46689">
    <property type="entry name" value="Homeodomain-like"/>
    <property type="match status" value="1"/>
</dbReference>
<name>A0A4Q7M1E5_9MICO</name>
<dbReference type="GO" id="GO:0003700">
    <property type="term" value="F:DNA-binding transcription factor activity"/>
    <property type="evidence" value="ECO:0007669"/>
    <property type="project" value="TreeGrafter"/>
</dbReference>
<keyword evidence="3" id="KW-0804">Transcription</keyword>
<proteinExistence type="predicted"/>
<feature type="DNA-binding region" description="H-T-H motif" evidence="4">
    <location>
        <begin position="28"/>
        <end position="47"/>
    </location>
</feature>
<dbReference type="PANTHER" id="PTHR30055">
    <property type="entry name" value="HTH-TYPE TRANSCRIPTIONAL REGULATOR RUTR"/>
    <property type="match status" value="1"/>
</dbReference>
<evidence type="ECO:0000256" key="2">
    <source>
        <dbReference type="ARBA" id="ARBA00023125"/>
    </source>
</evidence>
<dbReference type="InterPro" id="IPR009057">
    <property type="entry name" value="Homeodomain-like_sf"/>
</dbReference>
<protein>
    <submittedName>
        <fullName evidence="6">TetR family transcriptional regulator</fullName>
    </submittedName>
</protein>
<sequence length="189" mass="20053">MRVDARRNRDNLVAVARTVMAEEGLDASLRDVARRAGVGIATLYRHFPTRDALVQAVLSDRLNALADAADESLAAPSPGEALAGWLHRFAAGSGAFHGLPGSVLAALHDSRSELHGSCVAMNESASRLLQRAQEAGEVRPDVDAEDLFTAAAAIGWAAQYSATERAERILTLLTNGMRAEAPETVGRRA</sequence>
<dbReference type="PRINTS" id="PR00455">
    <property type="entry name" value="HTHTETR"/>
</dbReference>
<evidence type="ECO:0000256" key="4">
    <source>
        <dbReference type="PROSITE-ProRule" id="PRU00335"/>
    </source>
</evidence>
<dbReference type="InterPro" id="IPR001647">
    <property type="entry name" value="HTH_TetR"/>
</dbReference>
<dbReference type="PANTHER" id="PTHR30055:SF234">
    <property type="entry name" value="HTH-TYPE TRANSCRIPTIONAL REGULATOR BETI"/>
    <property type="match status" value="1"/>
</dbReference>
<dbReference type="Gene3D" id="1.10.357.10">
    <property type="entry name" value="Tetracycline Repressor, domain 2"/>
    <property type="match status" value="1"/>
</dbReference>
<dbReference type="OrthoDB" id="3192968at2"/>
<gene>
    <name evidence="6" type="ORF">EV386_1043</name>
</gene>
<dbReference type="InterPro" id="IPR036271">
    <property type="entry name" value="Tet_transcr_reg_TetR-rel_C_sf"/>
</dbReference>
<keyword evidence="7" id="KW-1185">Reference proteome</keyword>
<evidence type="ECO:0000259" key="5">
    <source>
        <dbReference type="PROSITE" id="PS50977"/>
    </source>
</evidence>
<dbReference type="GO" id="GO:0000976">
    <property type="term" value="F:transcription cis-regulatory region binding"/>
    <property type="evidence" value="ECO:0007669"/>
    <property type="project" value="TreeGrafter"/>
</dbReference>
<dbReference type="SUPFAM" id="SSF48498">
    <property type="entry name" value="Tetracyclin repressor-like, C-terminal domain"/>
    <property type="match status" value="1"/>
</dbReference>
<dbReference type="AlphaFoldDB" id="A0A4Q7M1E5"/>
<dbReference type="PROSITE" id="PS50977">
    <property type="entry name" value="HTH_TETR_2"/>
    <property type="match status" value="1"/>
</dbReference>